<dbReference type="NCBIfam" id="TIGR00103">
    <property type="entry name" value="DNA_YbaB_EbfC"/>
    <property type="match status" value="1"/>
</dbReference>
<dbReference type="GO" id="GO:0005829">
    <property type="term" value="C:cytosol"/>
    <property type="evidence" value="ECO:0007669"/>
    <property type="project" value="TreeGrafter"/>
</dbReference>
<name>A0A381VE66_9ZZZZ</name>
<dbReference type="GO" id="GO:0003677">
    <property type="term" value="F:DNA binding"/>
    <property type="evidence" value="ECO:0007669"/>
    <property type="project" value="UniProtKB-KW"/>
</dbReference>
<dbReference type="PANTHER" id="PTHR33449:SF1">
    <property type="entry name" value="NUCLEOID-ASSOCIATED PROTEIN YBAB"/>
    <property type="match status" value="1"/>
</dbReference>
<evidence type="ECO:0000313" key="2">
    <source>
        <dbReference type="EMBL" id="SVA38659.1"/>
    </source>
</evidence>
<proteinExistence type="inferred from homology"/>
<organism evidence="2">
    <name type="scientific">marine metagenome</name>
    <dbReference type="NCBI Taxonomy" id="408172"/>
    <lineage>
        <taxon>unclassified sequences</taxon>
        <taxon>metagenomes</taxon>
        <taxon>ecological metagenomes</taxon>
    </lineage>
</organism>
<dbReference type="PIRSF" id="PIRSF004555">
    <property type="entry name" value="UCP004555"/>
    <property type="match status" value="1"/>
</dbReference>
<reference evidence="2" key="1">
    <citation type="submission" date="2018-05" db="EMBL/GenBank/DDBJ databases">
        <authorList>
            <person name="Lanie J.A."/>
            <person name="Ng W.-L."/>
            <person name="Kazmierczak K.M."/>
            <person name="Andrzejewski T.M."/>
            <person name="Davidsen T.M."/>
            <person name="Wayne K.J."/>
            <person name="Tettelin H."/>
            <person name="Glass J.I."/>
            <person name="Rusch D."/>
            <person name="Podicherti R."/>
            <person name="Tsui H.-C.T."/>
            <person name="Winkler M.E."/>
        </authorList>
    </citation>
    <scope>NUCLEOTIDE SEQUENCE</scope>
</reference>
<dbReference type="InterPro" id="IPR004401">
    <property type="entry name" value="YbaB/EbfC"/>
</dbReference>
<gene>
    <name evidence="2" type="ORF">METZ01_LOCUS91513</name>
</gene>
<dbReference type="InterPro" id="IPR036894">
    <property type="entry name" value="YbaB-like_sf"/>
</dbReference>
<keyword evidence="1" id="KW-0238">DNA-binding</keyword>
<dbReference type="SUPFAM" id="SSF82607">
    <property type="entry name" value="YbaB-like"/>
    <property type="match status" value="1"/>
</dbReference>
<dbReference type="Pfam" id="PF02575">
    <property type="entry name" value="YbaB_DNA_bd"/>
    <property type="match status" value="1"/>
</dbReference>
<dbReference type="HAMAP" id="MF_00274">
    <property type="entry name" value="DNA_YbaB_EbfC"/>
    <property type="match status" value="1"/>
</dbReference>
<protein>
    <recommendedName>
        <fullName evidence="3">Nucleoid-associated protein</fullName>
    </recommendedName>
</protein>
<dbReference type="EMBL" id="UINC01008596">
    <property type="protein sequence ID" value="SVA38659.1"/>
    <property type="molecule type" value="Genomic_DNA"/>
</dbReference>
<accession>A0A381VE66</accession>
<sequence>MLSKAKKVQDKMKEVQENLKKVEVEGASGGNLVKVVLSGDHEMKSISINPDAKNEKEEILNDLIIAAYNDCRDKLKKKTSEELLKATGGISLPFDFKLPF</sequence>
<evidence type="ECO:0000256" key="1">
    <source>
        <dbReference type="ARBA" id="ARBA00023125"/>
    </source>
</evidence>
<evidence type="ECO:0008006" key="3">
    <source>
        <dbReference type="Google" id="ProtNLM"/>
    </source>
</evidence>
<dbReference type="AlphaFoldDB" id="A0A381VE66"/>
<dbReference type="Gene3D" id="3.30.1310.10">
    <property type="entry name" value="Nucleoid-associated protein YbaB-like domain"/>
    <property type="match status" value="1"/>
</dbReference>
<dbReference type="PANTHER" id="PTHR33449">
    <property type="entry name" value="NUCLEOID-ASSOCIATED PROTEIN YBAB"/>
    <property type="match status" value="1"/>
</dbReference>